<feature type="compositionally biased region" description="Basic and acidic residues" evidence="1">
    <location>
        <begin position="109"/>
        <end position="118"/>
    </location>
</feature>
<keyword evidence="4" id="KW-1185">Reference proteome</keyword>
<dbReference type="Proteomes" id="UP000315017">
    <property type="component" value="Chromosome"/>
</dbReference>
<evidence type="ECO:0000256" key="2">
    <source>
        <dbReference type="SAM" id="SignalP"/>
    </source>
</evidence>
<keyword evidence="2" id="KW-0732">Signal</keyword>
<accession>A0A517YFX2</accession>
<proteinExistence type="predicted"/>
<dbReference type="PROSITE" id="PS51257">
    <property type="entry name" value="PROKAR_LIPOPROTEIN"/>
    <property type="match status" value="1"/>
</dbReference>
<sequence precursor="true">MHCLKIAFGVFFAALLACSSGCTMCCAPFDCDFGYTGGAWVRDNPSWGRVGSVFEPAGYKATGDAVTETATEPTPAQPDNAPQAIPEMEEATSVPRRNQTHMTGTPKLRRVDEYLPQE</sequence>
<gene>
    <name evidence="3" type="ORF">ETAA8_42330</name>
</gene>
<feature type="region of interest" description="Disordered" evidence="1">
    <location>
        <begin position="63"/>
        <end position="118"/>
    </location>
</feature>
<organism evidence="3 4">
    <name type="scientific">Anatilimnocola aggregata</name>
    <dbReference type="NCBI Taxonomy" id="2528021"/>
    <lineage>
        <taxon>Bacteria</taxon>
        <taxon>Pseudomonadati</taxon>
        <taxon>Planctomycetota</taxon>
        <taxon>Planctomycetia</taxon>
        <taxon>Pirellulales</taxon>
        <taxon>Pirellulaceae</taxon>
        <taxon>Anatilimnocola</taxon>
    </lineage>
</organism>
<evidence type="ECO:0000256" key="1">
    <source>
        <dbReference type="SAM" id="MobiDB-lite"/>
    </source>
</evidence>
<protein>
    <recommendedName>
        <fullName evidence="5">Secreted protein</fullName>
    </recommendedName>
</protein>
<reference evidence="3 4" key="1">
    <citation type="submission" date="2019-02" db="EMBL/GenBank/DDBJ databases">
        <title>Deep-cultivation of Planctomycetes and their phenomic and genomic characterization uncovers novel biology.</title>
        <authorList>
            <person name="Wiegand S."/>
            <person name="Jogler M."/>
            <person name="Boedeker C."/>
            <person name="Pinto D."/>
            <person name="Vollmers J."/>
            <person name="Rivas-Marin E."/>
            <person name="Kohn T."/>
            <person name="Peeters S.H."/>
            <person name="Heuer A."/>
            <person name="Rast P."/>
            <person name="Oberbeckmann S."/>
            <person name="Bunk B."/>
            <person name="Jeske O."/>
            <person name="Meyerdierks A."/>
            <person name="Storesund J.E."/>
            <person name="Kallscheuer N."/>
            <person name="Luecker S."/>
            <person name="Lage O.M."/>
            <person name="Pohl T."/>
            <person name="Merkel B.J."/>
            <person name="Hornburger P."/>
            <person name="Mueller R.-W."/>
            <person name="Bruemmer F."/>
            <person name="Labrenz M."/>
            <person name="Spormann A.M."/>
            <person name="Op den Camp H."/>
            <person name="Overmann J."/>
            <person name="Amann R."/>
            <person name="Jetten M.S.M."/>
            <person name="Mascher T."/>
            <person name="Medema M.H."/>
            <person name="Devos D.P."/>
            <person name="Kaster A.-K."/>
            <person name="Ovreas L."/>
            <person name="Rohde M."/>
            <person name="Galperin M.Y."/>
            <person name="Jogler C."/>
        </authorList>
    </citation>
    <scope>NUCLEOTIDE SEQUENCE [LARGE SCALE GENOMIC DNA]</scope>
    <source>
        <strain evidence="3 4">ETA_A8</strain>
    </source>
</reference>
<dbReference type="OrthoDB" id="291557at2"/>
<dbReference type="AlphaFoldDB" id="A0A517YFX2"/>
<dbReference type="EMBL" id="CP036274">
    <property type="protein sequence ID" value="QDU29126.1"/>
    <property type="molecule type" value="Genomic_DNA"/>
</dbReference>
<evidence type="ECO:0000313" key="3">
    <source>
        <dbReference type="EMBL" id="QDU29126.1"/>
    </source>
</evidence>
<dbReference type="RefSeq" id="WP_145092482.1">
    <property type="nucleotide sequence ID" value="NZ_CP036274.1"/>
</dbReference>
<feature type="chain" id="PRO_5022037820" description="Secreted protein" evidence="2">
    <location>
        <begin position="20"/>
        <end position="118"/>
    </location>
</feature>
<evidence type="ECO:0008006" key="5">
    <source>
        <dbReference type="Google" id="ProtNLM"/>
    </source>
</evidence>
<name>A0A517YFX2_9BACT</name>
<evidence type="ECO:0000313" key="4">
    <source>
        <dbReference type="Proteomes" id="UP000315017"/>
    </source>
</evidence>
<feature type="signal peptide" evidence="2">
    <location>
        <begin position="1"/>
        <end position="19"/>
    </location>
</feature>
<dbReference type="KEGG" id="aagg:ETAA8_42330"/>